<dbReference type="PANTHER" id="PTHR31325">
    <property type="entry name" value="OS01G0798800 PROTEIN-RELATED"/>
    <property type="match status" value="1"/>
</dbReference>
<comment type="caution">
    <text evidence="3">The sequence shown here is derived from an EMBL/GenBank/DDBJ whole genome shotgun (WGS) entry which is preliminary data.</text>
</comment>
<dbReference type="OrthoDB" id="1559504at2759"/>
<feature type="transmembrane region" description="Helical" evidence="1">
    <location>
        <begin position="23"/>
        <end position="46"/>
    </location>
</feature>
<gene>
    <name evidence="3" type="ORF">FCM35_KLT09756</name>
</gene>
<keyword evidence="4" id="KW-1185">Reference proteome</keyword>
<reference evidence="3" key="1">
    <citation type="submission" date="2020-01" db="EMBL/GenBank/DDBJ databases">
        <title>Genome sequence of Kobresia littledalei, the first chromosome-level genome in the family Cyperaceae.</title>
        <authorList>
            <person name="Qu G."/>
        </authorList>
    </citation>
    <scope>NUCLEOTIDE SEQUENCE</scope>
    <source>
        <strain evidence="3">C.B.Clarke</strain>
        <tissue evidence="3">Leaf</tissue>
    </source>
</reference>
<keyword evidence="1" id="KW-0812">Transmembrane</keyword>
<feature type="transmembrane region" description="Helical" evidence="1">
    <location>
        <begin position="90"/>
        <end position="113"/>
    </location>
</feature>
<name>A0A833RJX5_9POAL</name>
<evidence type="ECO:0000256" key="1">
    <source>
        <dbReference type="SAM" id="Phobius"/>
    </source>
</evidence>
<evidence type="ECO:0000313" key="4">
    <source>
        <dbReference type="Proteomes" id="UP000623129"/>
    </source>
</evidence>
<keyword evidence="1" id="KW-0472">Membrane</keyword>
<accession>A0A833RJX5</accession>
<dbReference type="AlphaFoldDB" id="A0A833RJX5"/>
<proteinExistence type="predicted"/>
<feature type="transmembrane region" description="Helical" evidence="1">
    <location>
        <begin position="372"/>
        <end position="395"/>
    </location>
</feature>
<dbReference type="InterPro" id="IPR007658">
    <property type="entry name" value="DUF594"/>
</dbReference>
<evidence type="ECO:0000259" key="2">
    <source>
        <dbReference type="Pfam" id="PF13968"/>
    </source>
</evidence>
<keyword evidence="1" id="KW-1133">Transmembrane helix</keyword>
<evidence type="ECO:0000313" key="3">
    <source>
        <dbReference type="EMBL" id="KAF3340912.1"/>
    </source>
</evidence>
<dbReference type="Proteomes" id="UP000623129">
    <property type="component" value="Unassembled WGS sequence"/>
</dbReference>
<dbReference type="Pfam" id="PF13968">
    <property type="entry name" value="DUF4220"/>
    <property type="match status" value="1"/>
</dbReference>
<dbReference type="EMBL" id="SWLB01000002">
    <property type="protein sequence ID" value="KAF3340912.1"/>
    <property type="molecule type" value="Genomic_DNA"/>
</dbReference>
<feature type="transmembrane region" description="Helical" evidence="1">
    <location>
        <begin position="313"/>
        <end position="339"/>
    </location>
</feature>
<sequence>MDPSSAPVEPPNSKLYNAVLRDMIFIDIYTSVSALILFVTFFIVVTRFRLWHNNKFLKKIPELANNPVNNLIAQAIAFVVAYQNSLNDFYLIWVVVLLIAFDNVFTISCYSLLESAADRSIHHHIQGQFYRPLLALWALVVVKFVIRIVSYVLGERAYGLENVNMVAEYMKSEHKLTQPSDAVDPTSMKGYKYLVMGEEKIESQIQPPDYSPVIKLTDDVVTVERVWSCEKGLLHPSVDTDGSMKDVCLSFALFKLLRRRHFGYPAAEAPQPKTRQLIFDGLLSKKVDKERVFTVIKTEIGFLRDLIYTRYPVGFALGFPVLNLVILCGMLWVTLWIAIKVFEVQHPNTYGSNNEEEARRIYLFVNNHNFDYLLTNSLLILIIVMELLEVITYVFCDWTKVIMICQNVKSSSSLVTNQWASSDANSHEEQPWLFGYKVLALFCKRRFFISVKNTLGQYSLLRNCRKAGPQCSGSWYSLISNCEVSKMKVPLSGLKKRKSVVLTREVKNAIFDTLVKSQGDHPNGMAALKRNGVSVYEDLQWTLNLGTPVHTIMVWHIATSFCEIHQKNVGESIKSDCTVATHLSNYCAYLVAFLPDLLPLTSHLVKFMLWEIVEETAEFFGRQSNLEAKYKMLMSSADGGQKIIERGSQLGRYLIEKIPDDAQRWKVMADFWSELILSIAPSGSTSVHIEQLGNGSEFITHLWALLYHAGIIGNTSEEYHP</sequence>
<dbReference type="InterPro" id="IPR025315">
    <property type="entry name" value="DUF4220"/>
</dbReference>
<feature type="domain" description="DUF4220" evidence="2">
    <location>
        <begin position="83"/>
        <end position="462"/>
    </location>
</feature>
<feature type="transmembrane region" description="Helical" evidence="1">
    <location>
        <begin position="134"/>
        <end position="153"/>
    </location>
</feature>
<protein>
    <recommendedName>
        <fullName evidence="2">DUF4220 domain-containing protein</fullName>
    </recommendedName>
</protein>
<dbReference type="Pfam" id="PF04578">
    <property type="entry name" value="DUF594"/>
    <property type="match status" value="1"/>
</dbReference>
<organism evidence="3 4">
    <name type="scientific">Carex littledalei</name>
    <dbReference type="NCBI Taxonomy" id="544730"/>
    <lineage>
        <taxon>Eukaryota</taxon>
        <taxon>Viridiplantae</taxon>
        <taxon>Streptophyta</taxon>
        <taxon>Embryophyta</taxon>
        <taxon>Tracheophyta</taxon>
        <taxon>Spermatophyta</taxon>
        <taxon>Magnoliopsida</taxon>
        <taxon>Liliopsida</taxon>
        <taxon>Poales</taxon>
        <taxon>Cyperaceae</taxon>
        <taxon>Cyperoideae</taxon>
        <taxon>Cariceae</taxon>
        <taxon>Carex</taxon>
        <taxon>Carex subgen. Euthyceras</taxon>
    </lineage>
</organism>